<accession>A0A310SII0</accession>
<organism evidence="2 3">
    <name type="scientific">Eufriesea mexicana</name>
    <dbReference type="NCBI Taxonomy" id="516756"/>
    <lineage>
        <taxon>Eukaryota</taxon>
        <taxon>Metazoa</taxon>
        <taxon>Ecdysozoa</taxon>
        <taxon>Arthropoda</taxon>
        <taxon>Hexapoda</taxon>
        <taxon>Insecta</taxon>
        <taxon>Pterygota</taxon>
        <taxon>Neoptera</taxon>
        <taxon>Endopterygota</taxon>
        <taxon>Hymenoptera</taxon>
        <taxon>Apocrita</taxon>
        <taxon>Aculeata</taxon>
        <taxon>Apoidea</taxon>
        <taxon>Anthophila</taxon>
        <taxon>Apidae</taxon>
        <taxon>Eufriesea</taxon>
    </lineage>
</organism>
<feature type="region of interest" description="Disordered" evidence="1">
    <location>
        <begin position="124"/>
        <end position="341"/>
    </location>
</feature>
<protein>
    <recommendedName>
        <fullName evidence="4">H15 domain-containing protein</fullName>
    </recommendedName>
</protein>
<dbReference type="Proteomes" id="UP000250275">
    <property type="component" value="Unassembled WGS sequence"/>
</dbReference>
<feature type="compositionally biased region" description="Basic and acidic residues" evidence="1">
    <location>
        <begin position="131"/>
        <end position="145"/>
    </location>
</feature>
<feature type="compositionally biased region" description="Low complexity" evidence="1">
    <location>
        <begin position="284"/>
        <end position="298"/>
    </location>
</feature>
<feature type="compositionally biased region" description="Basic and acidic residues" evidence="1">
    <location>
        <begin position="239"/>
        <end position="283"/>
    </location>
</feature>
<reference evidence="2 3" key="1">
    <citation type="submission" date="2015-07" db="EMBL/GenBank/DDBJ databases">
        <title>The genome of Eufriesea mexicana.</title>
        <authorList>
            <person name="Pan H."/>
            <person name="Kapheim K."/>
        </authorList>
    </citation>
    <scope>NUCLEOTIDE SEQUENCE [LARGE SCALE GENOMIC DNA]</scope>
    <source>
        <strain evidence="2">0111107269</strain>
        <tissue evidence="2">Whole body</tissue>
    </source>
</reference>
<evidence type="ECO:0000313" key="3">
    <source>
        <dbReference type="Proteomes" id="UP000250275"/>
    </source>
</evidence>
<proteinExistence type="predicted"/>
<feature type="compositionally biased region" description="Basic and acidic residues" evidence="1">
    <location>
        <begin position="302"/>
        <end position="332"/>
    </location>
</feature>
<dbReference type="OrthoDB" id="6754815at2759"/>
<dbReference type="AlphaFoldDB" id="A0A310SII0"/>
<name>A0A310SII0_9HYME</name>
<gene>
    <name evidence="2" type="ORF">WN48_05468</name>
</gene>
<evidence type="ECO:0008006" key="4">
    <source>
        <dbReference type="Google" id="ProtNLM"/>
    </source>
</evidence>
<feature type="compositionally biased region" description="Basic residues" evidence="1">
    <location>
        <begin position="160"/>
        <end position="186"/>
    </location>
</feature>
<evidence type="ECO:0000313" key="2">
    <source>
        <dbReference type="EMBL" id="OAD55142.1"/>
    </source>
</evidence>
<dbReference type="EMBL" id="KQ763209">
    <property type="protein sequence ID" value="OAD55142.1"/>
    <property type="molecule type" value="Genomic_DNA"/>
</dbReference>
<sequence length="341" mass="38823">MAEKRAIFEKLVLPIYKISTITLKMVVKQFEALQESSNVFDDPSGSSKLASFVEEQAFWSIFSNAGTLKDYKLDQRPLARAPFTTSYEISFQVHRALKHAVNAGLLRHRSGHYKSLFMLKPVPVKQTSNENNREKLTNEAKDKQKASSKTKKDKGDSSTRNKKQRRERGRKRSRSGERRRKRRSGSKKQDVVKNKIGKPKYKEKGGSGRSPRHKISNSRLQADIGNASSSSNRKRSKPRPRDSSSHSDLSDCNDYESRKAKVRRRDPSLQERKQDGNGRENRSVSRNRSVHRQQSQQSHAKHCNDDDKANQVSTKDGKNDEVDQNTGRDHESNNSGSNSSL</sequence>
<evidence type="ECO:0000256" key="1">
    <source>
        <dbReference type="SAM" id="MobiDB-lite"/>
    </source>
</evidence>
<keyword evidence="3" id="KW-1185">Reference proteome</keyword>